<dbReference type="EMBL" id="CM007902">
    <property type="protein sequence ID" value="OTG02946.1"/>
    <property type="molecule type" value="Genomic_DNA"/>
</dbReference>
<reference evidence="4 6" key="1">
    <citation type="journal article" date="2017" name="Nature">
        <title>The sunflower genome provides insights into oil metabolism, flowering and Asterid evolution.</title>
        <authorList>
            <person name="Badouin H."/>
            <person name="Gouzy J."/>
            <person name="Grassa C.J."/>
            <person name="Murat F."/>
            <person name="Staton S.E."/>
            <person name="Cottret L."/>
            <person name="Lelandais-Briere C."/>
            <person name="Owens G.L."/>
            <person name="Carrere S."/>
            <person name="Mayjonade B."/>
            <person name="Legrand L."/>
            <person name="Gill N."/>
            <person name="Kane N.C."/>
            <person name="Bowers J.E."/>
            <person name="Hubner S."/>
            <person name="Bellec A."/>
            <person name="Berard A."/>
            <person name="Berges H."/>
            <person name="Blanchet N."/>
            <person name="Boniface M.C."/>
            <person name="Brunel D."/>
            <person name="Catrice O."/>
            <person name="Chaidir N."/>
            <person name="Claudel C."/>
            <person name="Donnadieu C."/>
            <person name="Faraut T."/>
            <person name="Fievet G."/>
            <person name="Helmstetter N."/>
            <person name="King M."/>
            <person name="Knapp S.J."/>
            <person name="Lai Z."/>
            <person name="Le Paslier M.C."/>
            <person name="Lippi Y."/>
            <person name="Lorenzon L."/>
            <person name="Mandel J.R."/>
            <person name="Marage G."/>
            <person name="Marchand G."/>
            <person name="Marquand E."/>
            <person name="Bret-Mestries E."/>
            <person name="Morien E."/>
            <person name="Nambeesan S."/>
            <person name="Nguyen T."/>
            <person name="Pegot-Espagnet P."/>
            <person name="Pouilly N."/>
            <person name="Raftis F."/>
            <person name="Sallet E."/>
            <person name="Schiex T."/>
            <person name="Thomas J."/>
            <person name="Vandecasteele C."/>
            <person name="Vares D."/>
            <person name="Vear F."/>
            <person name="Vautrin S."/>
            <person name="Crespi M."/>
            <person name="Mangin B."/>
            <person name="Burke J.M."/>
            <person name="Salse J."/>
            <person name="Munos S."/>
            <person name="Vincourt P."/>
            <person name="Rieseberg L.H."/>
            <person name="Langlade N.B."/>
        </authorList>
    </citation>
    <scope>NUCLEOTIDE SEQUENCE [LARGE SCALE GENOMIC DNA]</scope>
    <source>
        <strain evidence="6">cv. SF193</strain>
        <tissue evidence="4">Leaves</tissue>
    </source>
</reference>
<keyword evidence="3 4" id="KW-0012">Acyltransferase</keyword>
<dbReference type="Proteomes" id="UP000215914">
    <property type="component" value="Chromosome 13"/>
</dbReference>
<evidence type="ECO:0000313" key="4">
    <source>
        <dbReference type="EMBL" id="KAF5775203.1"/>
    </source>
</evidence>
<evidence type="ECO:0000313" key="6">
    <source>
        <dbReference type="Proteomes" id="UP000215914"/>
    </source>
</evidence>
<dbReference type="OMA" id="MCKVIEN"/>
<evidence type="ECO:0000256" key="1">
    <source>
        <dbReference type="ARBA" id="ARBA00009861"/>
    </source>
</evidence>
<dbReference type="AlphaFoldDB" id="A0A251SXE5"/>
<dbReference type="InterPro" id="IPR023213">
    <property type="entry name" value="CAT-like_dom_sf"/>
</dbReference>
<organism evidence="5 6">
    <name type="scientific">Helianthus annuus</name>
    <name type="common">Common sunflower</name>
    <dbReference type="NCBI Taxonomy" id="4232"/>
    <lineage>
        <taxon>Eukaryota</taxon>
        <taxon>Viridiplantae</taxon>
        <taxon>Streptophyta</taxon>
        <taxon>Embryophyta</taxon>
        <taxon>Tracheophyta</taxon>
        <taxon>Spermatophyta</taxon>
        <taxon>Magnoliopsida</taxon>
        <taxon>eudicotyledons</taxon>
        <taxon>Gunneridae</taxon>
        <taxon>Pentapetalae</taxon>
        <taxon>asterids</taxon>
        <taxon>campanulids</taxon>
        <taxon>Asterales</taxon>
        <taxon>Asteraceae</taxon>
        <taxon>Asteroideae</taxon>
        <taxon>Heliantheae alliance</taxon>
        <taxon>Heliantheae</taxon>
        <taxon>Helianthus</taxon>
    </lineage>
</organism>
<name>A0A251SXE5_HELAN</name>
<sequence>MVIIGKLLRFGRRQLHTIISRDIIKPANPTPSHLQTYNLSEHDLLIGKLYLPMLLFYPNKDSCSLTAQDKTRVLKNSLSQSLTKYYPFAGRLSTHKTPYVDCNDKGVVFLEARSEAKLEEFQLGMTQDENLDNLFADDMVCNNSPHSTNLVGIQLNHFACGGVGLAVSMSHLVGDGCSLVSFVNHWASVARYGSPDHKEVLPLNPHFIHVPRTNSLLSEAPVMNQQRVVESTRVMREFVFANSKLSVLKKAVASATNDIPTRVEVLTSLLYKTAVAAATATSGCFKPSYLFVPTNLRKRLPEKLPQTAVGNIGSLMIVPTRHESETSLSELVGEIKKLKLQLEGIQSVQQATENIKLLLSKLVNDQELETLAKRSYTCSSLCGYPFNKVDFGWGKPMATAIALRSAGQNSFVLMDTADGDGIQAHVSLESKDMEIFQNDKELLSFCQING</sequence>
<evidence type="ECO:0000313" key="5">
    <source>
        <dbReference type="EMBL" id="OTG02946.1"/>
    </source>
</evidence>
<dbReference type="InParanoid" id="A0A251SXE5"/>
<gene>
    <name evidence="5" type="ORF">HannXRQ_Chr13g0418671</name>
    <name evidence="4" type="ORF">HanXRQr2_Chr13g0609491</name>
</gene>
<dbReference type="PANTHER" id="PTHR31623:SF86">
    <property type="entry name" value="DEACETYLVINDOLINE O-ACETYLTRANSFERASE"/>
    <property type="match status" value="1"/>
</dbReference>
<comment type="similarity">
    <text evidence="1">Belongs to the plant acyltransferase family.</text>
</comment>
<dbReference type="Gramene" id="mRNA:HanXRQr2_Chr13g0609491">
    <property type="protein sequence ID" value="CDS:HanXRQr2_Chr13g0609491.1"/>
    <property type="gene ID" value="HanXRQr2_Chr13g0609491"/>
</dbReference>
<dbReference type="EMBL" id="MNCJ02000328">
    <property type="protein sequence ID" value="KAF5775203.1"/>
    <property type="molecule type" value="Genomic_DNA"/>
</dbReference>
<protein>
    <submittedName>
        <fullName evidence="4">Deacetylvindoline O-acetyltransferase</fullName>
        <ecNumber evidence="4">2.3.1.107</ecNumber>
    </submittedName>
    <submittedName>
        <fullName evidence="5">Putative transferase, Chloramphenicol acetyltransferase-like domain protein</fullName>
    </submittedName>
</protein>
<dbReference type="Gene3D" id="3.30.559.10">
    <property type="entry name" value="Chloramphenicol acetyltransferase-like domain"/>
    <property type="match status" value="2"/>
</dbReference>
<dbReference type="GO" id="GO:0047162">
    <property type="term" value="F:17-O-deacetylvindoline O-acetyltransferase activity"/>
    <property type="evidence" value="ECO:0007669"/>
    <property type="project" value="UniProtKB-EC"/>
</dbReference>
<dbReference type="Pfam" id="PF02458">
    <property type="entry name" value="Transferase"/>
    <property type="match status" value="1"/>
</dbReference>
<dbReference type="PANTHER" id="PTHR31623">
    <property type="entry name" value="F21J9.9"/>
    <property type="match status" value="1"/>
</dbReference>
<evidence type="ECO:0000256" key="2">
    <source>
        <dbReference type="ARBA" id="ARBA00022679"/>
    </source>
</evidence>
<proteinExistence type="inferred from homology"/>
<reference evidence="4" key="3">
    <citation type="submission" date="2020-06" db="EMBL/GenBank/DDBJ databases">
        <title>Helianthus annuus Genome sequencing and assembly Release 2.</title>
        <authorList>
            <person name="Gouzy J."/>
            <person name="Langlade N."/>
            <person name="Munos S."/>
        </authorList>
    </citation>
    <scope>NUCLEOTIDE SEQUENCE</scope>
    <source>
        <tissue evidence="4">Leaves</tissue>
    </source>
</reference>
<evidence type="ECO:0000256" key="3">
    <source>
        <dbReference type="ARBA" id="ARBA00023315"/>
    </source>
</evidence>
<reference evidence="5" key="2">
    <citation type="submission" date="2017-02" db="EMBL/GenBank/DDBJ databases">
        <title>Sunflower complete genome.</title>
        <authorList>
            <person name="Langlade N."/>
            <person name="Munos S."/>
        </authorList>
    </citation>
    <scope>NUCLEOTIDE SEQUENCE [LARGE SCALE GENOMIC DNA]</scope>
    <source>
        <tissue evidence="5">Leaves</tissue>
    </source>
</reference>
<keyword evidence="6" id="KW-1185">Reference proteome</keyword>
<accession>A0A251SXE5</accession>
<keyword evidence="2 5" id="KW-0808">Transferase</keyword>
<dbReference type="EC" id="2.3.1.107" evidence="4"/>